<sequence length="55" mass="6053">MGLRARGKGRLTALLFKATYIHFTLGFIYALIGAFELLLQWNLLGKVGGPAKSCR</sequence>
<keyword evidence="1" id="KW-1133">Transmembrane helix</keyword>
<comment type="caution">
    <text evidence="2">The sequence shown here is derived from an EMBL/GenBank/DDBJ whole genome shotgun (WGS) entry which is preliminary data.</text>
</comment>
<keyword evidence="3" id="KW-1185">Reference proteome</keyword>
<evidence type="ECO:0000256" key="1">
    <source>
        <dbReference type="SAM" id="Phobius"/>
    </source>
</evidence>
<proteinExistence type="predicted"/>
<keyword evidence="1" id="KW-0472">Membrane</keyword>
<organism evidence="2 3">
    <name type="scientific">Amylibacter marinus</name>
    <dbReference type="NCBI Taxonomy" id="1475483"/>
    <lineage>
        <taxon>Bacteria</taxon>
        <taxon>Pseudomonadati</taxon>
        <taxon>Pseudomonadota</taxon>
        <taxon>Alphaproteobacteria</taxon>
        <taxon>Rhodobacterales</taxon>
        <taxon>Paracoccaceae</taxon>
        <taxon>Amylibacter</taxon>
    </lineage>
</organism>
<evidence type="ECO:0000313" key="2">
    <source>
        <dbReference type="EMBL" id="GLQ34640.1"/>
    </source>
</evidence>
<feature type="transmembrane region" description="Helical" evidence="1">
    <location>
        <begin position="20"/>
        <end position="39"/>
    </location>
</feature>
<name>A0ABQ5VT85_9RHOB</name>
<protein>
    <submittedName>
        <fullName evidence="2">Uncharacterized protein</fullName>
    </submittedName>
</protein>
<evidence type="ECO:0000313" key="3">
    <source>
        <dbReference type="Proteomes" id="UP001156694"/>
    </source>
</evidence>
<gene>
    <name evidence="2" type="ORF">GCM10007939_09230</name>
</gene>
<dbReference type="EMBL" id="BSNN01000002">
    <property type="protein sequence ID" value="GLQ34640.1"/>
    <property type="molecule type" value="Genomic_DNA"/>
</dbReference>
<dbReference type="Proteomes" id="UP001156694">
    <property type="component" value="Unassembled WGS sequence"/>
</dbReference>
<accession>A0ABQ5VT85</accession>
<reference evidence="3" key="1">
    <citation type="journal article" date="2019" name="Int. J. Syst. Evol. Microbiol.">
        <title>The Global Catalogue of Microorganisms (GCM) 10K type strain sequencing project: providing services to taxonomists for standard genome sequencing and annotation.</title>
        <authorList>
            <consortium name="The Broad Institute Genomics Platform"/>
            <consortium name="The Broad Institute Genome Sequencing Center for Infectious Disease"/>
            <person name="Wu L."/>
            <person name="Ma J."/>
        </authorList>
    </citation>
    <scope>NUCLEOTIDE SEQUENCE [LARGE SCALE GENOMIC DNA]</scope>
    <source>
        <strain evidence="3">NBRC 110140</strain>
    </source>
</reference>
<keyword evidence="1" id="KW-0812">Transmembrane</keyword>